<feature type="domain" description="Tripartite ATP-independent periplasmic transporters DctQ component" evidence="8">
    <location>
        <begin position="22"/>
        <end position="147"/>
    </location>
</feature>
<keyword evidence="4 7" id="KW-0812">Transmembrane</keyword>
<evidence type="ECO:0000259" key="8">
    <source>
        <dbReference type="Pfam" id="PF04290"/>
    </source>
</evidence>
<evidence type="ECO:0000256" key="4">
    <source>
        <dbReference type="ARBA" id="ARBA00022692"/>
    </source>
</evidence>
<feature type="transmembrane region" description="Helical" evidence="7">
    <location>
        <begin position="47"/>
        <end position="64"/>
    </location>
</feature>
<evidence type="ECO:0000256" key="5">
    <source>
        <dbReference type="ARBA" id="ARBA00022989"/>
    </source>
</evidence>
<evidence type="ECO:0000256" key="2">
    <source>
        <dbReference type="ARBA" id="ARBA00022448"/>
    </source>
</evidence>
<feature type="transmembrane region" description="Helical" evidence="7">
    <location>
        <begin position="84"/>
        <end position="104"/>
    </location>
</feature>
<keyword evidence="2 7" id="KW-0813">Transport</keyword>
<comment type="function">
    <text evidence="7">Part of the tripartite ATP-independent periplasmic (TRAP) transport system.</text>
</comment>
<keyword evidence="10" id="KW-1185">Reference proteome</keyword>
<dbReference type="InterPro" id="IPR055348">
    <property type="entry name" value="DctQ"/>
</dbReference>
<comment type="subcellular location">
    <subcellularLocation>
        <location evidence="7">Cell inner membrane</location>
        <topology evidence="7">Multi-pass membrane protein</topology>
    </subcellularLocation>
    <subcellularLocation>
        <location evidence="1">Cell membrane</location>
        <topology evidence="1">Multi-pass membrane protein</topology>
    </subcellularLocation>
</comment>
<evidence type="ECO:0000256" key="3">
    <source>
        <dbReference type="ARBA" id="ARBA00022475"/>
    </source>
</evidence>
<keyword evidence="7" id="KW-0997">Cell inner membrane</keyword>
<gene>
    <name evidence="9" type="ORF">WNY59_15515</name>
</gene>
<comment type="similarity">
    <text evidence="7">Belongs to the TRAP transporter small permease family.</text>
</comment>
<feature type="transmembrane region" description="Helical" evidence="7">
    <location>
        <begin position="6"/>
        <end position="26"/>
    </location>
</feature>
<dbReference type="EMBL" id="JBBMQO010000009">
    <property type="protein sequence ID" value="MEM5502996.1"/>
    <property type="molecule type" value="Genomic_DNA"/>
</dbReference>
<sequence>MISRILGGAVFCIGGAGLLGLMFISVGDAIMRSLGAPFIGAHETSEAFLAVCVALAVPISIYRGKAVSIDGFVGLMPAGMARALTVGGELLAAGFCVVLAYSMVQAGFDARDFAEQSALLRIPYFYMYQILSAGFGLSALAFVARAWISYKAETVL</sequence>
<proteinExistence type="inferred from homology"/>
<evidence type="ECO:0000313" key="9">
    <source>
        <dbReference type="EMBL" id="MEM5502996.1"/>
    </source>
</evidence>
<keyword evidence="5 7" id="KW-1133">Transmembrane helix</keyword>
<protein>
    <recommendedName>
        <fullName evidence="7">TRAP transporter small permease protein</fullName>
    </recommendedName>
</protein>
<evidence type="ECO:0000256" key="1">
    <source>
        <dbReference type="ARBA" id="ARBA00004651"/>
    </source>
</evidence>
<dbReference type="RefSeq" id="WP_342849199.1">
    <property type="nucleotide sequence ID" value="NZ_JBBMQO010000009.1"/>
</dbReference>
<keyword evidence="6 7" id="KW-0472">Membrane</keyword>
<reference evidence="9 10" key="1">
    <citation type="submission" date="2024-03" db="EMBL/GenBank/DDBJ databases">
        <title>Community enrichment and isolation of bacterial strains for fucoidan degradation.</title>
        <authorList>
            <person name="Sichert A."/>
        </authorList>
    </citation>
    <scope>NUCLEOTIDE SEQUENCE [LARGE SCALE GENOMIC DNA]</scope>
    <source>
        <strain evidence="9 10">AS62</strain>
    </source>
</reference>
<feature type="transmembrane region" description="Helical" evidence="7">
    <location>
        <begin position="125"/>
        <end position="148"/>
    </location>
</feature>
<evidence type="ECO:0000256" key="6">
    <source>
        <dbReference type="ARBA" id="ARBA00023136"/>
    </source>
</evidence>
<name>A0ABU9TA40_9HYPH</name>
<evidence type="ECO:0000313" key="10">
    <source>
        <dbReference type="Proteomes" id="UP001477870"/>
    </source>
</evidence>
<dbReference type="Proteomes" id="UP001477870">
    <property type="component" value="Unassembled WGS sequence"/>
</dbReference>
<keyword evidence="3" id="KW-1003">Cell membrane</keyword>
<organism evidence="9 10">
    <name type="scientific">Ahrensia kielensis</name>
    <dbReference type="NCBI Taxonomy" id="76980"/>
    <lineage>
        <taxon>Bacteria</taxon>
        <taxon>Pseudomonadati</taxon>
        <taxon>Pseudomonadota</taxon>
        <taxon>Alphaproteobacteria</taxon>
        <taxon>Hyphomicrobiales</taxon>
        <taxon>Ahrensiaceae</taxon>
        <taxon>Ahrensia</taxon>
    </lineage>
</organism>
<comment type="caution">
    <text evidence="9">The sequence shown here is derived from an EMBL/GenBank/DDBJ whole genome shotgun (WGS) entry which is preliminary data.</text>
</comment>
<accession>A0ABU9TA40</accession>
<evidence type="ECO:0000256" key="7">
    <source>
        <dbReference type="RuleBase" id="RU369079"/>
    </source>
</evidence>
<comment type="subunit">
    <text evidence="7">The complex comprises the extracytoplasmic solute receptor protein and the two transmembrane proteins.</text>
</comment>
<dbReference type="Pfam" id="PF04290">
    <property type="entry name" value="DctQ"/>
    <property type="match status" value="1"/>
</dbReference>